<keyword evidence="2" id="KW-1185">Reference proteome</keyword>
<evidence type="ECO:0000313" key="2">
    <source>
        <dbReference type="Proteomes" id="UP000075881"/>
    </source>
</evidence>
<evidence type="ECO:0008006" key="3">
    <source>
        <dbReference type="Google" id="ProtNLM"/>
    </source>
</evidence>
<dbReference type="STRING" id="43041.A0A182K7N1"/>
<reference evidence="1" key="2">
    <citation type="submission" date="2020-05" db="UniProtKB">
        <authorList>
            <consortium name="EnsemblMetazoa"/>
        </authorList>
    </citation>
    <scope>IDENTIFICATION</scope>
    <source>
        <strain evidence="1">ACHKN1017</strain>
    </source>
</reference>
<protein>
    <recommendedName>
        <fullName evidence="3">Ionotropic glutamate receptor L-glutamate and glycine-binding domain-containing protein</fullName>
    </recommendedName>
</protein>
<reference evidence="2" key="1">
    <citation type="submission" date="2013-03" db="EMBL/GenBank/DDBJ databases">
        <title>The Genome Sequence of Anopheles christyi ACHKN1017.</title>
        <authorList>
            <consortium name="The Broad Institute Genomics Platform"/>
            <person name="Neafsey D.E."/>
            <person name="Besansky N."/>
            <person name="Walker B."/>
            <person name="Young S.K."/>
            <person name="Zeng Q."/>
            <person name="Gargeya S."/>
            <person name="Fitzgerald M."/>
            <person name="Haas B."/>
            <person name="Abouelleil A."/>
            <person name="Allen A.W."/>
            <person name="Alvarado L."/>
            <person name="Arachchi H.M."/>
            <person name="Berlin A.M."/>
            <person name="Chapman S.B."/>
            <person name="Gainer-Dewar J."/>
            <person name="Goldberg J."/>
            <person name="Griggs A."/>
            <person name="Gujja S."/>
            <person name="Hansen M."/>
            <person name="Howarth C."/>
            <person name="Imamovic A."/>
            <person name="Ireland A."/>
            <person name="Larimer J."/>
            <person name="McCowan C."/>
            <person name="Murphy C."/>
            <person name="Pearson M."/>
            <person name="Poon T.W."/>
            <person name="Priest M."/>
            <person name="Roberts A."/>
            <person name="Saif S."/>
            <person name="Shea T."/>
            <person name="Sisk P."/>
            <person name="Sykes S."/>
            <person name="Wortman J."/>
            <person name="Nusbaum C."/>
            <person name="Birren B."/>
        </authorList>
    </citation>
    <scope>NUCLEOTIDE SEQUENCE [LARGE SCALE GENOMIC DNA]</scope>
    <source>
        <strain evidence="2">ACHKN1017</strain>
    </source>
</reference>
<dbReference type="VEuPathDB" id="VectorBase:ACHR006766"/>
<sequence>MKDDSFLKTLTITHLAGHYSVCVVRGIQDDVRMEFPRATVNVALDAYPNTSDTIEDILVRSINAGCEGFFVMESALFPFLDNFRSAHESAYFRAFNKRIIAVARLGASDRERLLRHDSMEVTPNILLVDGNEPEGMIDLYTTKLLPAEPRGIVAELKLLERIRVGNGRIELLPESLSKFPDKLTNMERRRPLGQGNARSTVPANYSLQADGTEILMVLELCRRHNCTLEIELVANSEWGQVYPNGSSDGLIGSLIDRRSDVAVAAIYRWYAR</sequence>
<organism evidence="1 2">
    <name type="scientific">Anopheles christyi</name>
    <dbReference type="NCBI Taxonomy" id="43041"/>
    <lineage>
        <taxon>Eukaryota</taxon>
        <taxon>Metazoa</taxon>
        <taxon>Ecdysozoa</taxon>
        <taxon>Arthropoda</taxon>
        <taxon>Hexapoda</taxon>
        <taxon>Insecta</taxon>
        <taxon>Pterygota</taxon>
        <taxon>Neoptera</taxon>
        <taxon>Endopterygota</taxon>
        <taxon>Diptera</taxon>
        <taxon>Nematocera</taxon>
        <taxon>Culicoidea</taxon>
        <taxon>Culicidae</taxon>
        <taxon>Anophelinae</taxon>
        <taxon>Anopheles</taxon>
    </lineage>
</organism>
<dbReference type="Proteomes" id="UP000075881">
    <property type="component" value="Unassembled WGS sequence"/>
</dbReference>
<dbReference type="AlphaFoldDB" id="A0A182K7N1"/>
<evidence type="ECO:0000313" key="1">
    <source>
        <dbReference type="EnsemblMetazoa" id="ACHR006766-PA"/>
    </source>
</evidence>
<dbReference type="EnsemblMetazoa" id="ACHR006766-RA">
    <property type="protein sequence ID" value="ACHR006766-PA"/>
    <property type="gene ID" value="ACHR006766"/>
</dbReference>
<proteinExistence type="predicted"/>
<accession>A0A182K7N1</accession>
<dbReference type="Gene3D" id="3.40.190.10">
    <property type="entry name" value="Periplasmic binding protein-like II"/>
    <property type="match status" value="1"/>
</dbReference>
<dbReference type="SUPFAM" id="SSF53850">
    <property type="entry name" value="Periplasmic binding protein-like II"/>
    <property type="match status" value="1"/>
</dbReference>
<name>A0A182K7N1_9DIPT</name>